<evidence type="ECO:0000256" key="1">
    <source>
        <dbReference type="SAM" id="SignalP"/>
    </source>
</evidence>
<protein>
    <submittedName>
        <fullName evidence="2">Uncharacterized protein</fullName>
    </submittedName>
</protein>
<organism evidence="2">
    <name type="scientific">Sesamum latifolium</name>
    <dbReference type="NCBI Taxonomy" id="2727402"/>
    <lineage>
        <taxon>Eukaryota</taxon>
        <taxon>Viridiplantae</taxon>
        <taxon>Streptophyta</taxon>
        <taxon>Embryophyta</taxon>
        <taxon>Tracheophyta</taxon>
        <taxon>Spermatophyta</taxon>
        <taxon>Magnoliopsida</taxon>
        <taxon>eudicotyledons</taxon>
        <taxon>Gunneridae</taxon>
        <taxon>Pentapetalae</taxon>
        <taxon>asterids</taxon>
        <taxon>lamiids</taxon>
        <taxon>Lamiales</taxon>
        <taxon>Pedaliaceae</taxon>
        <taxon>Sesamum</taxon>
    </lineage>
</organism>
<name>A0AAW2WBX7_9LAMI</name>
<feature type="chain" id="PRO_5043901487" evidence="1">
    <location>
        <begin position="31"/>
        <end position="141"/>
    </location>
</feature>
<accession>A0AAW2WBX7</accession>
<proteinExistence type="predicted"/>
<dbReference type="AlphaFoldDB" id="A0AAW2WBX7"/>
<dbReference type="CDD" id="cd09272">
    <property type="entry name" value="RNase_HI_RT_Ty1"/>
    <property type="match status" value="1"/>
</dbReference>
<dbReference type="EMBL" id="JACGWN010000008">
    <property type="protein sequence ID" value="KAL0438801.1"/>
    <property type="molecule type" value="Genomic_DNA"/>
</dbReference>
<sequence>MSFNGSRMSSVILASLFSLLFLCFCDNKVALHIMANPVFHERTKHMSIDCHIIRNQYKLGFVAPSFVHSKEQITDMFTKSLPSPLFSIFTVQAGVVLSRSTSSLWGCDEISTAAAPFTMKACIIWILDRPRRSEEDACFLI</sequence>
<feature type="signal peptide" evidence="1">
    <location>
        <begin position="1"/>
        <end position="30"/>
    </location>
</feature>
<evidence type="ECO:0000313" key="2">
    <source>
        <dbReference type="EMBL" id="KAL0438801.1"/>
    </source>
</evidence>
<reference evidence="2" key="2">
    <citation type="journal article" date="2024" name="Plant">
        <title>Genomic evolution and insights into agronomic trait innovations of Sesamum species.</title>
        <authorList>
            <person name="Miao H."/>
            <person name="Wang L."/>
            <person name="Qu L."/>
            <person name="Liu H."/>
            <person name="Sun Y."/>
            <person name="Le M."/>
            <person name="Wang Q."/>
            <person name="Wei S."/>
            <person name="Zheng Y."/>
            <person name="Lin W."/>
            <person name="Duan Y."/>
            <person name="Cao H."/>
            <person name="Xiong S."/>
            <person name="Wang X."/>
            <person name="Wei L."/>
            <person name="Li C."/>
            <person name="Ma Q."/>
            <person name="Ju M."/>
            <person name="Zhao R."/>
            <person name="Li G."/>
            <person name="Mu C."/>
            <person name="Tian Q."/>
            <person name="Mei H."/>
            <person name="Zhang T."/>
            <person name="Gao T."/>
            <person name="Zhang H."/>
        </authorList>
    </citation>
    <scope>NUCLEOTIDE SEQUENCE</scope>
    <source>
        <strain evidence="2">KEN1</strain>
    </source>
</reference>
<reference evidence="2" key="1">
    <citation type="submission" date="2020-06" db="EMBL/GenBank/DDBJ databases">
        <authorList>
            <person name="Li T."/>
            <person name="Hu X."/>
            <person name="Zhang T."/>
            <person name="Song X."/>
            <person name="Zhang H."/>
            <person name="Dai N."/>
            <person name="Sheng W."/>
            <person name="Hou X."/>
            <person name="Wei L."/>
        </authorList>
    </citation>
    <scope>NUCLEOTIDE SEQUENCE</scope>
    <source>
        <strain evidence="2">KEN1</strain>
        <tissue evidence="2">Leaf</tissue>
    </source>
</reference>
<keyword evidence="1" id="KW-0732">Signal</keyword>
<comment type="caution">
    <text evidence="2">The sequence shown here is derived from an EMBL/GenBank/DDBJ whole genome shotgun (WGS) entry which is preliminary data.</text>
</comment>
<gene>
    <name evidence="2" type="ORF">Slati_2363100</name>
</gene>